<protein>
    <submittedName>
        <fullName evidence="2">Glutathione S-transferase</fullName>
    </submittedName>
</protein>
<name>A0A972JKA9_9GAMM</name>
<dbReference type="Gene3D" id="1.20.1050.10">
    <property type="match status" value="1"/>
</dbReference>
<organism evidence="2 3">
    <name type="scientific">Shewanella salipaludis</name>
    <dbReference type="NCBI Taxonomy" id="2723052"/>
    <lineage>
        <taxon>Bacteria</taxon>
        <taxon>Pseudomonadati</taxon>
        <taxon>Pseudomonadota</taxon>
        <taxon>Gammaproteobacteria</taxon>
        <taxon>Alteromonadales</taxon>
        <taxon>Shewanellaceae</taxon>
        <taxon>Shewanella</taxon>
    </lineage>
</organism>
<dbReference type="Gene3D" id="3.40.30.10">
    <property type="entry name" value="Glutaredoxin"/>
    <property type="match status" value="1"/>
</dbReference>
<dbReference type="InterPro" id="IPR036249">
    <property type="entry name" value="Thioredoxin-like_sf"/>
</dbReference>
<dbReference type="Proteomes" id="UP000737113">
    <property type="component" value="Unassembled WGS sequence"/>
</dbReference>
<proteinExistence type="predicted"/>
<reference evidence="2" key="1">
    <citation type="submission" date="2020-04" db="EMBL/GenBank/DDBJ databases">
        <title>Description of Shewanella salipaludis sp. nov., isolated from a salt marsh.</title>
        <authorList>
            <person name="Park S."/>
            <person name="Yoon J.-H."/>
        </authorList>
    </citation>
    <scope>NUCLEOTIDE SEQUENCE</scope>
    <source>
        <strain evidence="2">SHSM-M6</strain>
    </source>
</reference>
<evidence type="ECO:0000313" key="3">
    <source>
        <dbReference type="Proteomes" id="UP000737113"/>
    </source>
</evidence>
<gene>
    <name evidence="2" type="ORF">HC757_03090</name>
</gene>
<dbReference type="RefSeq" id="WP_169562859.1">
    <property type="nucleotide sequence ID" value="NZ_JAAXYH010000002.1"/>
</dbReference>
<dbReference type="InterPro" id="IPR004045">
    <property type="entry name" value="Glutathione_S-Trfase_N"/>
</dbReference>
<keyword evidence="3" id="KW-1185">Reference proteome</keyword>
<evidence type="ECO:0000313" key="2">
    <source>
        <dbReference type="EMBL" id="NMH64162.1"/>
    </source>
</evidence>
<feature type="domain" description="GST N-terminal" evidence="1">
    <location>
        <begin position="6"/>
        <end position="69"/>
    </location>
</feature>
<comment type="caution">
    <text evidence="2">The sequence shown here is derived from an EMBL/GenBank/DDBJ whole genome shotgun (WGS) entry which is preliminary data.</text>
</comment>
<dbReference type="Pfam" id="PF13417">
    <property type="entry name" value="GST_N_3"/>
    <property type="match status" value="1"/>
</dbReference>
<dbReference type="SUPFAM" id="SSF52833">
    <property type="entry name" value="Thioredoxin-like"/>
    <property type="match status" value="1"/>
</dbReference>
<sequence>MERLIWVYDSPFSRSIKWLLLENDIRHEDHLLSWDELLTDELLARANPKKQVPVLLGEAGVRVDSLLIALDYLPGNWHQTLDAKLFRLADSDVEAAIIFLFRARLLSSKFGESENSALMRQAGIEAYKASVDYLLDTLLADKHSLPGCDFGAVLLLSTLLAALSLADAKLSGYRHPELAAFIRGVEENASYRRMLAECQGKPGNWVPFEFHPFLAQALEG</sequence>
<dbReference type="AlphaFoldDB" id="A0A972JKA9"/>
<dbReference type="EMBL" id="JAAXYH010000002">
    <property type="protein sequence ID" value="NMH64162.1"/>
    <property type="molecule type" value="Genomic_DNA"/>
</dbReference>
<evidence type="ECO:0000259" key="1">
    <source>
        <dbReference type="Pfam" id="PF13417"/>
    </source>
</evidence>
<accession>A0A972JKA9</accession>
<dbReference type="CDD" id="cd00570">
    <property type="entry name" value="GST_N_family"/>
    <property type="match status" value="1"/>
</dbReference>